<protein>
    <submittedName>
        <fullName evidence="1">Uncharacterized protein</fullName>
    </submittedName>
</protein>
<evidence type="ECO:0000313" key="2">
    <source>
        <dbReference type="Proteomes" id="UP000246991"/>
    </source>
</evidence>
<keyword evidence="2" id="KW-1185">Reference proteome</keyword>
<proteinExistence type="predicted"/>
<reference evidence="1 2" key="1">
    <citation type="submission" date="2018-03" db="EMBL/GenBank/DDBJ databases">
        <title>Genomes of Pezizomycetes fungi and the evolution of truffles.</title>
        <authorList>
            <person name="Murat C."/>
            <person name="Payen T."/>
            <person name="Noel B."/>
            <person name="Kuo A."/>
            <person name="Martin F.M."/>
        </authorList>
    </citation>
    <scope>NUCLEOTIDE SEQUENCE [LARGE SCALE GENOMIC DNA]</scope>
    <source>
        <strain evidence="1">091103-1</strain>
    </source>
</reference>
<dbReference type="EMBL" id="PYWC01000001">
    <property type="protein sequence ID" value="PWW80723.1"/>
    <property type="molecule type" value="Genomic_DNA"/>
</dbReference>
<dbReference type="OrthoDB" id="5385302at2759"/>
<sequence length="323" mass="36668">MAIAESIPILRLPITIQARILRNLDSFETLENVCLASETLWHTHNSYRDYIQCGIALSSIEALDQAIFTARVLSLSEQYQNARYEAIIAHVQRAPPNELPLPPEGHLIETLRLQDEGISEIARVIFDIIPSLQRSEFGAQLTGGQQGASSPITLEQVKSALYRLRVLLGFLLDSALLRSPQCEIPPGFGKFVDTFIASEKSTLRLVFAIFHAAYIDVTDYHLESTRGDIFQEHMSGLHDMLEQFMAGGLRIGRAQWLRQRGLKPDADLVGLWLLLFLNDSDDPEWHSQIVFQELRPVVLVRELALVMWRARERESLAQRELSW</sequence>
<accession>A0A317T1V9</accession>
<evidence type="ECO:0000313" key="1">
    <source>
        <dbReference type="EMBL" id="PWW80723.1"/>
    </source>
</evidence>
<organism evidence="1 2">
    <name type="scientific">Tuber magnatum</name>
    <name type="common">white Piedmont truffle</name>
    <dbReference type="NCBI Taxonomy" id="42249"/>
    <lineage>
        <taxon>Eukaryota</taxon>
        <taxon>Fungi</taxon>
        <taxon>Dikarya</taxon>
        <taxon>Ascomycota</taxon>
        <taxon>Pezizomycotina</taxon>
        <taxon>Pezizomycetes</taxon>
        <taxon>Pezizales</taxon>
        <taxon>Tuberaceae</taxon>
        <taxon>Tuber</taxon>
    </lineage>
</organism>
<comment type="caution">
    <text evidence="1">The sequence shown here is derived from an EMBL/GenBank/DDBJ whole genome shotgun (WGS) entry which is preliminary data.</text>
</comment>
<name>A0A317T1V9_9PEZI</name>
<gene>
    <name evidence="1" type="ORF">C7212DRAFT_340853</name>
</gene>
<dbReference type="AlphaFoldDB" id="A0A317T1V9"/>
<dbReference type="Proteomes" id="UP000246991">
    <property type="component" value="Unassembled WGS sequence"/>
</dbReference>